<proteinExistence type="predicted"/>
<gene>
    <name evidence="1" type="ORF">JOC49_000328</name>
</gene>
<dbReference type="PANTHER" id="PTHR39431">
    <property type="entry name" value="FRPA/C-RELATED PROTEIN"/>
    <property type="match status" value="1"/>
</dbReference>
<keyword evidence="2" id="KW-1185">Reference proteome</keyword>
<dbReference type="PANTHER" id="PTHR39431:SF1">
    <property type="entry name" value="FRPA_C-RELATED PROTEIN"/>
    <property type="match status" value="1"/>
</dbReference>
<dbReference type="EMBL" id="JAFBDT010000002">
    <property type="protein sequence ID" value="MBM7560814.1"/>
    <property type="molecule type" value="Genomic_DNA"/>
</dbReference>
<protein>
    <submittedName>
        <fullName evidence="1">Uncharacterized protein</fullName>
    </submittedName>
</protein>
<dbReference type="RefSeq" id="WP_204661539.1">
    <property type="nucleotide sequence ID" value="NZ_JAFBDT010000002.1"/>
</dbReference>
<organism evidence="1 2">
    <name type="scientific">Fusibacter tunisiensis</name>
    <dbReference type="NCBI Taxonomy" id="1008308"/>
    <lineage>
        <taxon>Bacteria</taxon>
        <taxon>Bacillati</taxon>
        <taxon>Bacillota</taxon>
        <taxon>Clostridia</taxon>
        <taxon>Eubacteriales</taxon>
        <taxon>Eubacteriales Family XII. Incertae Sedis</taxon>
        <taxon>Fusibacter</taxon>
    </lineage>
</organism>
<accession>A0ABS2MN35</accession>
<evidence type="ECO:0000313" key="1">
    <source>
        <dbReference type="EMBL" id="MBM7560814.1"/>
    </source>
</evidence>
<name>A0ABS2MN35_9FIRM</name>
<comment type="caution">
    <text evidence="1">The sequence shown here is derived from an EMBL/GenBank/DDBJ whole genome shotgun (WGS) entry which is preliminary data.</text>
</comment>
<reference evidence="1 2" key="1">
    <citation type="submission" date="2021-01" db="EMBL/GenBank/DDBJ databases">
        <title>Genomic Encyclopedia of Type Strains, Phase IV (KMG-IV): sequencing the most valuable type-strain genomes for metagenomic binning, comparative biology and taxonomic classification.</title>
        <authorList>
            <person name="Goeker M."/>
        </authorList>
    </citation>
    <scope>NUCLEOTIDE SEQUENCE [LARGE SCALE GENOMIC DNA]</scope>
    <source>
        <strain evidence="1 2">DSM 24436</strain>
    </source>
</reference>
<evidence type="ECO:0000313" key="2">
    <source>
        <dbReference type="Proteomes" id="UP000767854"/>
    </source>
</evidence>
<dbReference type="Proteomes" id="UP000767854">
    <property type="component" value="Unassembled WGS sequence"/>
</dbReference>
<sequence length="335" mass="37155">MKISNYELVHQAESHFVKNESKRVQIEVFKVNPQNQMPPVALSLSENAAAGGVEGPEELFHLSEEDLEKIRLLEQLISALTGKEFKFNQVVKLQQRKQHHQAPSVNGSAENTNQRQFGLRITTSHEIHEKEKMQYTSKGVVKTEDGRTIAFDLNLNMKRSFYEKRDSVLQIGGQMQDPLVINLDGKGVAFGEDTLSLDLTLDGNPEIFRSLASGSGFLARDTNGNGTIDDGSELFGPSTGHGFSELATYDEDGNNWIDETDEIFKELKIWQVNPQGVKTLIGLKEAGVGAIFIGHVSSQYQIKEGSELLAKIRETGTYLKENGVAGVIHEIDLKV</sequence>